<dbReference type="KEGG" id="tsh:Tsac_1847"/>
<proteinExistence type="inferred from homology"/>
<reference evidence="8 9" key="1">
    <citation type="journal article" date="2014" name="Appl. Environ. Microbiol.">
        <title>Profile of Secreted Hydrolases, Associated Proteins, and SlpA in Thermoanaerobacterium saccharolyticum during the Degradation of Hemicellulose.</title>
        <authorList>
            <person name="Currie D.H."/>
            <person name="Guss A.M."/>
            <person name="Herring C.D."/>
            <person name="Giannone R.J."/>
            <person name="Johnson C.M."/>
            <person name="Lankford P.K."/>
            <person name="Brown S.D."/>
            <person name="Hettich R.L."/>
            <person name="Lynd L.R."/>
        </authorList>
    </citation>
    <scope>NUCLEOTIDE SEQUENCE [LARGE SCALE GENOMIC DNA]</scope>
    <source>
        <strain evidence="9">DSM 8691 / JW/SL-YS485</strain>
    </source>
</reference>
<dbReference type="EMBL" id="CP003184">
    <property type="protein sequence ID" value="AFK86851.1"/>
    <property type="molecule type" value="Genomic_DNA"/>
</dbReference>
<sequence>MKITSVEKQKNDNMRFNVYIDDKYAFSISYEEKEKFKLENGVEIDKEQYNYYVNYLTFKNAYNDAIRILSYNMKTKKELWEKLRLKGYSDSVIGDVINKLIDLHYLDDEYYAEVYVKEKKERLFSKYRIYNELIRKGIEPSLIEFKLSELYDDETEVIQKLIRKKSISTNDKLKIKNYLYRKGFKIEDINKVLSDEEVY</sequence>
<feature type="domain" description="RecX first three-helical" evidence="7">
    <location>
        <begin position="61"/>
        <end position="100"/>
    </location>
</feature>
<evidence type="ECO:0000256" key="2">
    <source>
        <dbReference type="ARBA" id="ARBA00009695"/>
    </source>
</evidence>
<evidence type="ECO:0000256" key="4">
    <source>
        <dbReference type="ARBA" id="ARBA00022490"/>
    </source>
</evidence>
<dbReference type="Pfam" id="PF02631">
    <property type="entry name" value="RecX_HTH2"/>
    <property type="match status" value="1"/>
</dbReference>
<evidence type="ECO:0000259" key="7">
    <source>
        <dbReference type="Pfam" id="PF21982"/>
    </source>
</evidence>
<dbReference type="RefSeq" id="WP_014758708.1">
    <property type="nucleotide sequence ID" value="NC_017992.1"/>
</dbReference>
<dbReference type="InterPro" id="IPR003783">
    <property type="entry name" value="Regulatory_RecX"/>
</dbReference>
<evidence type="ECO:0000256" key="1">
    <source>
        <dbReference type="ARBA" id="ARBA00004496"/>
    </source>
</evidence>
<dbReference type="InterPro" id="IPR053926">
    <property type="entry name" value="RecX_HTH_1st"/>
</dbReference>
<organism evidence="8 9">
    <name type="scientific">Thermoanaerobacterium saccharolyticum (strain DSM 8691 / JW/SL-YS485)</name>
    <dbReference type="NCBI Taxonomy" id="1094508"/>
    <lineage>
        <taxon>Bacteria</taxon>
        <taxon>Bacillati</taxon>
        <taxon>Bacillota</taxon>
        <taxon>Clostridia</taxon>
        <taxon>Thermoanaerobacterales</taxon>
        <taxon>Thermoanaerobacteraceae</taxon>
        <taxon>Thermoanaerobacterium</taxon>
    </lineage>
</organism>
<comment type="subcellular location">
    <subcellularLocation>
        <location evidence="1 5">Cytoplasm</location>
    </subcellularLocation>
</comment>
<dbReference type="eggNOG" id="COG2137">
    <property type="taxonomic scope" value="Bacteria"/>
</dbReference>
<accession>I3VWF6</accession>
<protein>
    <recommendedName>
        <fullName evidence="3 5">Regulatory protein RecX</fullName>
    </recommendedName>
</protein>
<dbReference type="HAMAP" id="MF_01114">
    <property type="entry name" value="RecX"/>
    <property type="match status" value="1"/>
</dbReference>
<dbReference type="Gene3D" id="1.10.10.10">
    <property type="entry name" value="Winged helix-like DNA-binding domain superfamily/Winged helix DNA-binding domain"/>
    <property type="match status" value="3"/>
</dbReference>
<evidence type="ECO:0000259" key="6">
    <source>
        <dbReference type="Pfam" id="PF02631"/>
    </source>
</evidence>
<gene>
    <name evidence="5" type="primary">recX</name>
    <name evidence="8" type="ordered locus">Tsac_1847</name>
</gene>
<dbReference type="GO" id="GO:0005737">
    <property type="term" value="C:cytoplasm"/>
    <property type="evidence" value="ECO:0007669"/>
    <property type="project" value="UniProtKB-SubCell"/>
</dbReference>
<feature type="domain" description="RecX second three-helical" evidence="6">
    <location>
        <begin position="107"/>
        <end position="144"/>
    </location>
</feature>
<dbReference type="GO" id="GO:0006282">
    <property type="term" value="P:regulation of DNA repair"/>
    <property type="evidence" value="ECO:0007669"/>
    <property type="project" value="UniProtKB-UniRule"/>
</dbReference>
<evidence type="ECO:0000256" key="5">
    <source>
        <dbReference type="HAMAP-Rule" id="MF_01114"/>
    </source>
</evidence>
<name>I3VWF6_THESW</name>
<evidence type="ECO:0000313" key="8">
    <source>
        <dbReference type="EMBL" id="AFK86851.1"/>
    </source>
</evidence>
<dbReference type="Proteomes" id="UP000006178">
    <property type="component" value="Chromosome"/>
</dbReference>
<dbReference type="STRING" id="1094508.Tsac_1847"/>
<dbReference type="InterPro" id="IPR036388">
    <property type="entry name" value="WH-like_DNA-bd_sf"/>
</dbReference>
<comment type="function">
    <text evidence="5">Modulates RecA activity.</text>
</comment>
<dbReference type="AlphaFoldDB" id="I3VWF6"/>
<dbReference type="PANTHER" id="PTHR33602">
    <property type="entry name" value="REGULATORY PROTEIN RECX FAMILY PROTEIN"/>
    <property type="match status" value="1"/>
</dbReference>
<comment type="similarity">
    <text evidence="2 5">Belongs to the RecX family.</text>
</comment>
<keyword evidence="4 5" id="KW-0963">Cytoplasm</keyword>
<dbReference type="PATRIC" id="fig|1094508.3.peg.1872"/>
<dbReference type="InterPro" id="IPR053924">
    <property type="entry name" value="RecX_HTH_2nd"/>
</dbReference>
<evidence type="ECO:0000256" key="3">
    <source>
        <dbReference type="ARBA" id="ARBA00018111"/>
    </source>
</evidence>
<dbReference type="PANTHER" id="PTHR33602:SF1">
    <property type="entry name" value="REGULATORY PROTEIN RECX FAMILY PROTEIN"/>
    <property type="match status" value="1"/>
</dbReference>
<dbReference type="Pfam" id="PF21982">
    <property type="entry name" value="RecX_HTH1"/>
    <property type="match status" value="1"/>
</dbReference>
<evidence type="ECO:0000313" key="9">
    <source>
        <dbReference type="Proteomes" id="UP000006178"/>
    </source>
</evidence>
<keyword evidence="9" id="KW-1185">Reference proteome</keyword>